<organism evidence="4 5">
    <name type="scientific">Puccinia coronata f. sp. avenae</name>
    <dbReference type="NCBI Taxonomy" id="200324"/>
    <lineage>
        <taxon>Eukaryota</taxon>
        <taxon>Fungi</taxon>
        <taxon>Dikarya</taxon>
        <taxon>Basidiomycota</taxon>
        <taxon>Pucciniomycotina</taxon>
        <taxon>Pucciniomycetes</taxon>
        <taxon>Pucciniales</taxon>
        <taxon>Pucciniaceae</taxon>
        <taxon>Puccinia</taxon>
    </lineage>
</organism>
<keyword evidence="3" id="KW-0732">Signal</keyword>
<proteinExistence type="predicted"/>
<dbReference type="AlphaFoldDB" id="A0A2N5UPL4"/>
<sequence>MQSALLITFLCLSYSLSVGSLLDDSDPSKIEMTSYHIWKATQQLPETEGDLLPKKKKDECIKELAEYSKTNPEVALETFKGILVDSVSDLNPGGQLDIGDTWERYIVAAVPEAFGKKSLSKAGHPSFSTLKNLDSLQDNPEMRLHGLVEMLKEWYTSCGVKSESKDKCSSSQKSKVEEMENLGLTAEDLTPHVWDLAIHFFYLQLMWSRKKLAQDTVTQMAIFQHFRKDPKGSTKSTVNPEIFHSYEERIKELYKWINSSFPLNGPLDLDKVLQNIIPFTHEFSHGPVSVVSDFLDDCHQEYFAVTTLIEFCREEASRMYLNDDIFWTNLKRIASVKNIEPFACAYQKLSIYFRNGTPLDQNFEYYTLISDITKELKKFRENESDKILWDHIKSIVPSLPDDKNKRWNLKDQKSEIFPTKEEAKTLDQAEKTESLEIKEKNKKKYSKEKTNPLKPRPRTSKDIKSRVLTDRVNLLLNYAAEIHQFIQLGNFSSFNPSFRATKDQMSNIAFWLCKIFSPWGGSKNEEALRLDQNVEKLKAEIFSTNLPMIVKMKVHDISLLLCYLSKRYMVGKYDCGFEEKHWMLLDEELSSSFKNNGSYRRGIKHFELEENQKMWDAVWNLAESDLSNISKKNAKVLEEQLHNLYRNFHGQAILDKMYETYMKSFTEESTSIKSFRQDSESVQTLNKTSKGMKISKKGLKAKKSKKSFKLRSANKGSEAMEEAEENMNCEEKWEVFLKNLHGLTSMNRENKKYLEDIEFKSLNNMYHQIQKFPKVSPLGKTQWMEKVSPFILNMSIDLQKTLFDLFEVDQRSIKSSGKPNGIVISSSKENSIDQFELEVERLSEKVKTLKARISKLNLSHLRIDE</sequence>
<reference evidence="4 5" key="1">
    <citation type="submission" date="2017-11" db="EMBL/GenBank/DDBJ databases">
        <title>De novo assembly and phasing of dikaryotic genomes from two isolates of Puccinia coronata f. sp. avenae, the causal agent of oat crown rust.</title>
        <authorList>
            <person name="Miller M.E."/>
            <person name="Zhang Y."/>
            <person name="Omidvar V."/>
            <person name="Sperschneider J."/>
            <person name="Schwessinger B."/>
            <person name="Raley C."/>
            <person name="Palmer J.M."/>
            <person name="Garnica D."/>
            <person name="Upadhyaya N."/>
            <person name="Rathjen J."/>
            <person name="Taylor J.M."/>
            <person name="Park R.F."/>
            <person name="Dodds P.N."/>
            <person name="Hirsch C.D."/>
            <person name="Kianian S.F."/>
            <person name="Figueroa M."/>
        </authorList>
    </citation>
    <scope>NUCLEOTIDE SEQUENCE [LARGE SCALE GENOMIC DNA]</scope>
    <source>
        <strain evidence="4">12NC29</strain>
    </source>
</reference>
<feature type="signal peptide" evidence="3">
    <location>
        <begin position="1"/>
        <end position="19"/>
    </location>
</feature>
<evidence type="ECO:0000256" key="3">
    <source>
        <dbReference type="SAM" id="SignalP"/>
    </source>
</evidence>
<feature type="compositionally biased region" description="Basic and acidic residues" evidence="2">
    <location>
        <begin position="420"/>
        <end position="439"/>
    </location>
</feature>
<accession>A0A2N5UPL4</accession>
<keyword evidence="5" id="KW-1185">Reference proteome</keyword>
<dbReference type="Proteomes" id="UP000235388">
    <property type="component" value="Unassembled WGS sequence"/>
</dbReference>
<keyword evidence="1" id="KW-0175">Coiled coil</keyword>
<dbReference type="EMBL" id="PGCJ01000191">
    <property type="protein sequence ID" value="PLW39691.1"/>
    <property type="molecule type" value="Genomic_DNA"/>
</dbReference>
<evidence type="ECO:0000313" key="4">
    <source>
        <dbReference type="EMBL" id="PLW39691.1"/>
    </source>
</evidence>
<comment type="caution">
    <text evidence="4">The sequence shown here is derived from an EMBL/GenBank/DDBJ whole genome shotgun (WGS) entry which is preliminary data.</text>
</comment>
<name>A0A2N5UPL4_9BASI</name>
<evidence type="ECO:0000256" key="1">
    <source>
        <dbReference type="SAM" id="Coils"/>
    </source>
</evidence>
<evidence type="ECO:0000256" key="2">
    <source>
        <dbReference type="SAM" id="MobiDB-lite"/>
    </source>
</evidence>
<feature type="region of interest" description="Disordered" evidence="2">
    <location>
        <begin position="420"/>
        <end position="462"/>
    </location>
</feature>
<protein>
    <submittedName>
        <fullName evidence="4">Uncharacterized protein</fullName>
    </submittedName>
</protein>
<evidence type="ECO:0000313" key="5">
    <source>
        <dbReference type="Proteomes" id="UP000235388"/>
    </source>
</evidence>
<feature type="coiled-coil region" evidence="1">
    <location>
        <begin position="825"/>
        <end position="859"/>
    </location>
</feature>
<feature type="chain" id="PRO_5014607139" evidence="3">
    <location>
        <begin position="20"/>
        <end position="865"/>
    </location>
</feature>
<gene>
    <name evidence="4" type="ORF">PCANC_15861</name>
</gene>